<proteinExistence type="predicted"/>
<dbReference type="EMBL" id="CACQ02000581">
    <property type="protein sequence ID" value="CCF32924.1"/>
    <property type="molecule type" value="Genomic_DNA"/>
</dbReference>
<dbReference type="Proteomes" id="UP000007174">
    <property type="component" value="Unassembled WGS sequence"/>
</dbReference>
<organism evidence="2 3">
    <name type="scientific">Colletotrichum higginsianum (strain IMI 349063)</name>
    <name type="common">Crucifer anthracnose fungus</name>
    <dbReference type="NCBI Taxonomy" id="759273"/>
    <lineage>
        <taxon>Eukaryota</taxon>
        <taxon>Fungi</taxon>
        <taxon>Dikarya</taxon>
        <taxon>Ascomycota</taxon>
        <taxon>Pezizomycotina</taxon>
        <taxon>Sordariomycetes</taxon>
        <taxon>Hypocreomycetidae</taxon>
        <taxon>Glomerellales</taxon>
        <taxon>Glomerellaceae</taxon>
        <taxon>Colletotrichum</taxon>
        <taxon>Colletotrichum destructivum species complex</taxon>
    </lineage>
</organism>
<reference evidence="3" key="1">
    <citation type="journal article" date="2012" name="Nat. Genet.">
        <title>Lifestyle transitions in plant pathogenic Colletotrichum fungi deciphered by genome and transcriptome analyses.</title>
        <authorList>
            <person name="O'Connell R.J."/>
            <person name="Thon M.R."/>
            <person name="Hacquard S."/>
            <person name="Amyotte S.G."/>
            <person name="Kleemann J."/>
            <person name="Torres M.F."/>
            <person name="Damm U."/>
            <person name="Buiate E.A."/>
            <person name="Epstein L."/>
            <person name="Alkan N."/>
            <person name="Altmueller J."/>
            <person name="Alvarado-Balderrama L."/>
            <person name="Bauser C.A."/>
            <person name="Becker C."/>
            <person name="Birren B.W."/>
            <person name="Chen Z."/>
            <person name="Choi J."/>
            <person name="Crouch J.A."/>
            <person name="Duvick J.P."/>
            <person name="Farman M.A."/>
            <person name="Gan P."/>
            <person name="Heiman D."/>
            <person name="Henrissat B."/>
            <person name="Howard R.J."/>
            <person name="Kabbage M."/>
            <person name="Koch C."/>
            <person name="Kracher B."/>
            <person name="Kubo Y."/>
            <person name="Law A.D."/>
            <person name="Lebrun M.-H."/>
            <person name="Lee Y.-H."/>
            <person name="Miyara I."/>
            <person name="Moore N."/>
            <person name="Neumann U."/>
            <person name="Nordstroem K."/>
            <person name="Panaccione D.G."/>
            <person name="Panstruga R."/>
            <person name="Place M."/>
            <person name="Proctor R.H."/>
            <person name="Prusky D."/>
            <person name="Rech G."/>
            <person name="Reinhardt R."/>
            <person name="Rollins J.A."/>
            <person name="Rounsley S."/>
            <person name="Schardl C.L."/>
            <person name="Schwartz D.C."/>
            <person name="Shenoy N."/>
            <person name="Shirasu K."/>
            <person name="Sikhakolli U.R."/>
            <person name="Stueber K."/>
            <person name="Sukno S.A."/>
            <person name="Sweigard J.A."/>
            <person name="Takano Y."/>
            <person name="Takahara H."/>
            <person name="Trail F."/>
            <person name="van der Does H.C."/>
            <person name="Voll L.M."/>
            <person name="Will I."/>
            <person name="Young S."/>
            <person name="Zeng Q."/>
            <person name="Zhang J."/>
            <person name="Zhou S."/>
            <person name="Dickman M.B."/>
            <person name="Schulze-Lefert P."/>
            <person name="Ver Loren van Themaat E."/>
            <person name="Ma L.-J."/>
            <person name="Vaillancourt L.J."/>
        </authorList>
    </citation>
    <scope>NUCLEOTIDE SEQUENCE [LARGE SCALE GENOMIC DNA]</scope>
    <source>
        <strain evidence="3">IMI 349063</strain>
    </source>
</reference>
<feature type="region of interest" description="Disordered" evidence="1">
    <location>
        <begin position="28"/>
        <end position="51"/>
    </location>
</feature>
<gene>
    <name evidence="2" type="ORF">CH063_05196</name>
</gene>
<evidence type="ECO:0000313" key="3">
    <source>
        <dbReference type="Proteomes" id="UP000007174"/>
    </source>
</evidence>
<feature type="non-terminal residue" evidence="2">
    <location>
        <position position="88"/>
    </location>
</feature>
<evidence type="ECO:0000256" key="1">
    <source>
        <dbReference type="SAM" id="MobiDB-lite"/>
    </source>
</evidence>
<protein>
    <submittedName>
        <fullName evidence="2">Uncharacterized protein</fullName>
    </submittedName>
</protein>
<dbReference type="AlphaFoldDB" id="H1UY73"/>
<name>H1UY73_COLHI</name>
<dbReference type="HOGENOM" id="CLU_2474911_0_0_1"/>
<sequence length="88" mass="9049">DIAIHTCLPTCEFPPIFQIAGLGLGQTDKQTDIPKPAGAQGGPIPSAVSGTAHATQRTDAAFLCDMPSQKHLIEAASLLTCARLAAPI</sequence>
<accession>H1UY73</accession>
<evidence type="ECO:0000313" key="2">
    <source>
        <dbReference type="EMBL" id="CCF32924.1"/>
    </source>
</evidence>